<accession>A0A5B7IEI6</accession>
<evidence type="ECO:0000256" key="1">
    <source>
        <dbReference type="SAM" id="MobiDB-lite"/>
    </source>
</evidence>
<proteinExistence type="predicted"/>
<feature type="region of interest" description="Disordered" evidence="1">
    <location>
        <begin position="29"/>
        <end position="67"/>
    </location>
</feature>
<reference evidence="2 3" key="1">
    <citation type="submission" date="2019-05" db="EMBL/GenBank/DDBJ databases">
        <title>Another draft genome of Portunus trituberculatus and its Hox gene families provides insights of decapod evolution.</title>
        <authorList>
            <person name="Jeong J.-H."/>
            <person name="Song I."/>
            <person name="Kim S."/>
            <person name="Choi T."/>
            <person name="Kim D."/>
            <person name="Ryu S."/>
            <person name="Kim W."/>
        </authorList>
    </citation>
    <scope>NUCLEOTIDE SEQUENCE [LARGE SCALE GENOMIC DNA]</scope>
    <source>
        <tissue evidence="2">Muscle</tissue>
    </source>
</reference>
<protein>
    <submittedName>
        <fullName evidence="2">Uncharacterized protein</fullName>
    </submittedName>
</protein>
<evidence type="ECO:0000313" key="3">
    <source>
        <dbReference type="Proteomes" id="UP000324222"/>
    </source>
</evidence>
<gene>
    <name evidence="2" type="ORF">E2C01_074954</name>
</gene>
<sequence>MKRGSLSSFPPWMAPSVVKEQFNSNVEGAARQMSSPWMTPRVTRRDCVKQGPIPPKKVKRGSVSSPP</sequence>
<name>A0A5B7IEI6_PORTR</name>
<comment type="caution">
    <text evidence="2">The sequence shown here is derived from an EMBL/GenBank/DDBJ whole genome shotgun (WGS) entry which is preliminary data.</text>
</comment>
<evidence type="ECO:0000313" key="2">
    <source>
        <dbReference type="EMBL" id="MPC80376.1"/>
    </source>
</evidence>
<organism evidence="2 3">
    <name type="scientific">Portunus trituberculatus</name>
    <name type="common">Swimming crab</name>
    <name type="synonym">Neptunus trituberculatus</name>
    <dbReference type="NCBI Taxonomy" id="210409"/>
    <lineage>
        <taxon>Eukaryota</taxon>
        <taxon>Metazoa</taxon>
        <taxon>Ecdysozoa</taxon>
        <taxon>Arthropoda</taxon>
        <taxon>Crustacea</taxon>
        <taxon>Multicrustacea</taxon>
        <taxon>Malacostraca</taxon>
        <taxon>Eumalacostraca</taxon>
        <taxon>Eucarida</taxon>
        <taxon>Decapoda</taxon>
        <taxon>Pleocyemata</taxon>
        <taxon>Brachyura</taxon>
        <taxon>Eubrachyura</taxon>
        <taxon>Portunoidea</taxon>
        <taxon>Portunidae</taxon>
        <taxon>Portuninae</taxon>
        <taxon>Portunus</taxon>
    </lineage>
</organism>
<dbReference type="Proteomes" id="UP000324222">
    <property type="component" value="Unassembled WGS sequence"/>
</dbReference>
<keyword evidence="3" id="KW-1185">Reference proteome</keyword>
<dbReference type="AlphaFoldDB" id="A0A5B7IEI6"/>
<dbReference type="EMBL" id="VSRR010053830">
    <property type="protein sequence ID" value="MPC80376.1"/>
    <property type="molecule type" value="Genomic_DNA"/>
</dbReference>